<feature type="transmembrane region" description="Helical" evidence="3">
    <location>
        <begin position="115"/>
        <end position="134"/>
    </location>
</feature>
<accession>A0A7C3KCB3</accession>
<dbReference type="GO" id="GO:0030552">
    <property type="term" value="F:cAMP binding"/>
    <property type="evidence" value="ECO:0007669"/>
    <property type="project" value="TreeGrafter"/>
</dbReference>
<evidence type="ECO:0000256" key="1">
    <source>
        <dbReference type="ARBA" id="ARBA00022549"/>
    </source>
</evidence>
<name>A0A7C3KCB3_9CYAN</name>
<feature type="transmembrane region" description="Helical" evidence="3">
    <location>
        <begin position="84"/>
        <end position="103"/>
    </location>
</feature>
<feature type="transmembrane region" description="Helical" evidence="3">
    <location>
        <begin position="140"/>
        <end position="158"/>
    </location>
</feature>
<keyword evidence="2" id="KW-0605">Phycobilisome</keyword>
<dbReference type="SMART" id="SM00100">
    <property type="entry name" value="cNMP"/>
    <property type="match status" value="1"/>
</dbReference>
<keyword evidence="3" id="KW-0472">Membrane</keyword>
<dbReference type="GO" id="GO:0005829">
    <property type="term" value="C:cytosol"/>
    <property type="evidence" value="ECO:0007669"/>
    <property type="project" value="TreeGrafter"/>
</dbReference>
<keyword evidence="3" id="KW-1133">Transmembrane helix</keyword>
<dbReference type="InterPro" id="IPR000595">
    <property type="entry name" value="cNMP-bd_dom"/>
</dbReference>
<dbReference type="Gene3D" id="1.25.10.10">
    <property type="entry name" value="Leucine-rich Repeat Variant"/>
    <property type="match status" value="3"/>
</dbReference>
<keyword evidence="1" id="KW-0042">Antenna complex</keyword>
<feature type="transmembrane region" description="Helical" evidence="3">
    <location>
        <begin position="196"/>
        <end position="215"/>
    </location>
</feature>
<comment type="caution">
    <text evidence="5">The sequence shown here is derived from an EMBL/GenBank/DDBJ whole genome shotgun (WGS) entry which is preliminary data.</text>
</comment>
<dbReference type="Pfam" id="PF13646">
    <property type="entry name" value="HEAT_2"/>
    <property type="match status" value="1"/>
</dbReference>
<dbReference type="SUPFAM" id="SSF48371">
    <property type="entry name" value="ARM repeat"/>
    <property type="match status" value="1"/>
</dbReference>
<dbReference type="GO" id="GO:0030089">
    <property type="term" value="C:phycobilisome"/>
    <property type="evidence" value="ECO:0007669"/>
    <property type="project" value="UniProtKB-KW"/>
</dbReference>
<dbReference type="PANTHER" id="PTHR11635:SF152">
    <property type="entry name" value="CAMP-DEPENDENT PROTEIN KINASE TYPE I REGULATORY SUBUNIT-RELATED"/>
    <property type="match status" value="1"/>
</dbReference>
<dbReference type="PANTHER" id="PTHR11635">
    <property type="entry name" value="CAMP-DEPENDENT PROTEIN KINASE REGULATORY CHAIN"/>
    <property type="match status" value="1"/>
</dbReference>
<sequence length="1042" mass="116282">MAISIVGYAVSAAVLLERVGAEAVPIVYLFLGIVSIPVSIGFYWLIDRVPRTRLLQWVLVAAIALVLGWRLLFIWQGWGIGYGTYISLNVIDLILGVLFWTLVSDYFAPLQLERYTPLLVIAMTLGGLLAGGVVRLLTEVIHAEDLLLLVPLLCFVAISQVQQIQRRPSVTSEPEVQLNRDFLPNFANAVELIKRYPIVLLMAVQMAIAVLLWGLSERQFFAIYTQSFPQQEDLAGFLGILSAAFSVLEIGISYFIARPLLQHLGARQANLLYPLTTLLSFFILGLSASLPTAILLNLNYDALNNSFNQAVQTVNFSAIPKRFSGRARVVIDGILYPLFQAIAGLLLLVWQNLLTLPQLTLLGIFVSITFISVGYLTGRSYTRSMLTQLKVGSLDLAIAGEGFVQLTDEYATQVRQLLASTDPTAQVLGLDVAMRLTNPGQFLGEVQDLLLRSDPDVQEAIVQFLARGNQPEFQRYLRVQLVAEDERVRAAVLEALIVTQQPLSNTQLSFFLSDSSPLIRSLTCVAVWQAWNVVDPEIQMAFERSWAALNSSETEAIEIACLRMLKTIDRMSDRMYIPLVQKVLTKVDAASVQALGLTTLASVAQPTDKRLATPAAIALAHTDSSVRVAALRLVQVLSNEDLLSKALPCLADRSAAVRKQAAEAIASYGESALPLVQNYLTAKRQDVEAAAIATIGYIRTRRAEDLLWQHLQPQYELARLAWSWSQQVYPTSLPFQMLTAALQDFQTRMRRQVFYVLACLGYANVVNQVERALQAPDFAERQQAIVTLASLRHRRFVQPILPLLEAQAASELQRTPPPSTTSISEEMLHEMVERGDRWIRVGALSTLVASGAPIPAAGIVHPDPITQQAARNLATTLIQQQALEDLPLSRIFFLKRIALFEDIPLDELLIIDRNLKEINFLTHEVIFAEGTQGEELYIVLQGEVQILKRVRRKHLFAPESLITFNNQLYRELSRLQACQYFGDLTLFDEMPRAATAIAHTDCTLLALKRNSFQTLISEHPEIALRMCREMSLRLRETNRYLE</sequence>
<evidence type="ECO:0000313" key="5">
    <source>
        <dbReference type="EMBL" id="HFM97589.1"/>
    </source>
</evidence>
<dbReference type="InterPro" id="IPR014710">
    <property type="entry name" value="RmlC-like_jellyroll"/>
</dbReference>
<dbReference type="AlphaFoldDB" id="A0A7C3KCB3"/>
<dbReference type="InterPro" id="IPR050503">
    <property type="entry name" value="cAMP-dep_PK_reg_su-like"/>
</dbReference>
<keyword evidence="3" id="KW-0812">Transmembrane</keyword>
<dbReference type="PROSITE" id="PS50042">
    <property type="entry name" value="CNMP_BINDING_3"/>
    <property type="match status" value="1"/>
</dbReference>
<organism evidence="5">
    <name type="scientific">Oscillatoriales cyanobacterium SpSt-418</name>
    <dbReference type="NCBI Taxonomy" id="2282169"/>
    <lineage>
        <taxon>Bacteria</taxon>
        <taxon>Bacillati</taxon>
        <taxon>Cyanobacteriota</taxon>
        <taxon>Cyanophyceae</taxon>
        <taxon>Oscillatoriophycideae</taxon>
        <taxon>Oscillatoriales</taxon>
    </lineage>
</organism>
<feature type="transmembrane region" description="Helical" evidence="3">
    <location>
        <begin position="235"/>
        <end position="257"/>
    </location>
</feature>
<dbReference type="GO" id="GO:0034236">
    <property type="term" value="F:protein kinase A catalytic subunit binding"/>
    <property type="evidence" value="ECO:0007669"/>
    <property type="project" value="TreeGrafter"/>
</dbReference>
<feature type="domain" description="Cyclic nucleotide-binding" evidence="4">
    <location>
        <begin position="899"/>
        <end position="1033"/>
    </location>
</feature>
<evidence type="ECO:0000256" key="3">
    <source>
        <dbReference type="SAM" id="Phobius"/>
    </source>
</evidence>
<dbReference type="InterPro" id="IPR016024">
    <property type="entry name" value="ARM-type_fold"/>
</dbReference>
<protein>
    <submittedName>
        <fullName evidence="5">Cyclic nucleotide-binding domain-containing protein</fullName>
    </submittedName>
</protein>
<dbReference type="InterPro" id="IPR011989">
    <property type="entry name" value="ARM-like"/>
</dbReference>
<dbReference type="InterPro" id="IPR018490">
    <property type="entry name" value="cNMP-bd_dom_sf"/>
</dbReference>
<dbReference type="Gene3D" id="2.60.120.10">
    <property type="entry name" value="Jelly Rolls"/>
    <property type="match status" value="1"/>
</dbReference>
<dbReference type="GO" id="GO:0005952">
    <property type="term" value="C:cAMP-dependent protein kinase complex"/>
    <property type="evidence" value="ECO:0007669"/>
    <property type="project" value="InterPro"/>
</dbReference>
<dbReference type="CDD" id="cd00038">
    <property type="entry name" value="CAP_ED"/>
    <property type="match status" value="1"/>
</dbReference>
<dbReference type="InterPro" id="IPR036259">
    <property type="entry name" value="MFS_trans_sf"/>
</dbReference>
<gene>
    <name evidence="5" type="ORF">ENR64_07435</name>
</gene>
<dbReference type="SUPFAM" id="SSF51206">
    <property type="entry name" value="cAMP-binding domain-like"/>
    <property type="match status" value="1"/>
</dbReference>
<dbReference type="Pfam" id="PF00027">
    <property type="entry name" value="cNMP_binding"/>
    <property type="match status" value="1"/>
</dbReference>
<dbReference type="SUPFAM" id="SSF103473">
    <property type="entry name" value="MFS general substrate transporter"/>
    <property type="match status" value="1"/>
</dbReference>
<evidence type="ECO:0000259" key="4">
    <source>
        <dbReference type="PROSITE" id="PS50042"/>
    </source>
</evidence>
<proteinExistence type="predicted"/>
<feature type="transmembrane region" description="Helical" evidence="3">
    <location>
        <begin position="359"/>
        <end position="378"/>
    </location>
</feature>
<dbReference type="EMBL" id="DSRU01000093">
    <property type="protein sequence ID" value="HFM97589.1"/>
    <property type="molecule type" value="Genomic_DNA"/>
</dbReference>
<feature type="transmembrane region" description="Helical" evidence="3">
    <location>
        <begin position="278"/>
        <end position="298"/>
    </location>
</feature>
<reference evidence="5" key="1">
    <citation type="journal article" date="2020" name="mSystems">
        <title>Genome- and Community-Level Interaction Insights into Carbon Utilization and Element Cycling Functions of Hydrothermarchaeota in Hydrothermal Sediment.</title>
        <authorList>
            <person name="Zhou Z."/>
            <person name="Liu Y."/>
            <person name="Xu W."/>
            <person name="Pan J."/>
            <person name="Luo Z.H."/>
            <person name="Li M."/>
        </authorList>
    </citation>
    <scope>NUCLEOTIDE SEQUENCE [LARGE SCALE GENOMIC DNA]</scope>
    <source>
        <strain evidence="5">SpSt-418</strain>
    </source>
</reference>
<feature type="transmembrane region" description="Helical" evidence="3">
    <location>
        <begin position="329"/>
        <end position="350"/>
    </location>
</feature>
<feature type="transmembrane region" description="Helical" evidence="3">
    <location>
        <begin position="57"/>
        <end position="78"/>
    </location>
</feature>
<dbReference type="GO" id="GO:0004862">
    <property type="term" value="F:cAMP-dependent protein kinase inhibitor activity"/>
    <property type="evidence" value="ECO:0007669"/>
    <property type="project" value="TreeGrafter"/>
</dbReference>
<feature type="transmembrane region" description="Helical" evidence="3">
    <location>
        <begin position="26"/>
        <end position="45"/>
    </location>
</feature>
<evidence type="ECO:0000256" key="2">
    <source>
        <dbReference type="ARBA" id="ARBA00022738"/>
    </source>
</evidence>